<dbReference type="PROSITE" id="PS51375">
    <property type="entry name" value="PPR"/>
    <property type="match status" value="3"/>
</dbReference>
<reference evidence="4" key="2">
    <citation type="submission" date="2023-05" db="EMBL/GenBank/DDBJ databases">
        <authorList>
            <person name="Schelkunov M.I."/>
        </authorList>
    </citation>
    <scope>NUCLEOTIDE SEQUENCE</scope>
    <source>
        <strain evidence="4">Hsosn_3</strain>
        <tissue evidence="4">Leaf</tissue>
    </source>
</reference>
<reference evidence="4" key="1">
    <citation type="submission" date="2023-02" db="EMBL/GenBank/DDBJ databases">
        <title>Genome of toxic invasive species Heracleum sosnowskyi carries increased number of genes despite the absence of recent whole-genome duplications.</title>
        <authorList>
            <person name="Schelkunov M."/>
            <person name="Shtratnikova V."/>
            <person name="Makarenko M."/>
            <person name="Klepikova A."/>
            <person name="Omelchenko D."/>
            <person name="Novikova G."/>
            <person name="Obukhova E."/>
            <person name="Bogdanov V."/>
            <person name="Penin A."/>
            <person name="Logacheva M."/>
        </authorList>
    </citation>
    <scope>NUCLEOTIDE SEQUENCE</scope>
    <source>
        <strain evidence="4">Hsosn_3</strain>
        <tissue evidence="4">Leaf</tissue>
    </source>
</reference>
<dbReference type="InterPro" id="IPR002885">
    <property type="entry name" value="PPR_rpt"/>
</dbReference>
<comment type="caution">
    <text evidence="4">The sequence shown here is derived from an EMBL/GenBank/DDBJ whole genome shotgun (WGS) entry which is preliminary data.</text>
</comment>
<feature type="repeat" description="PPR" evidence="3">
    <location>
        <begin position="199"/>
        <end position="233"/>
    </location>
</feature>
<dbReference type="InterPro" id="IPR050667">
    <property type="entry name" value="PPR-containing_protein"/>
</dbReference>
<dbReference type="EMBL" id="JAUIZM010000001">
    <property type="protein sequence ID" value="KAK1401494.1"/>
    <property type="molecule type" value="Genomic_DNA"/>
</dbReference>
<keyword evidence="5" id="KW-1185">Reference proteome</keyword>
<dbReference type="AlphaFoldDB" id="A0AAD8N9B8"/>
<gene>
    <name evidence="4" type="ORF">POM88_001099</name>
</gene>
<dbReference type="NCBIfam" id="TIGR00756">
    <property type="entry name" value="PPR"/>
    <property type="match status" value="3"/>
</dbReference>
<dbReference type="InterPro" id="IPR011990">
    <property type="entry name" value="TPR-like_helical_dom_sf"/>
</dbReference>
<evidence type="ECO:0000256" key="1">
    <source>
        <dbReference type="ARBA" id="ARBA00007626"/>
    </source>
</evidence>
<keyword evidence="2" id="KW-0677">Repeat</keyword>
<accession>A0AAD8N9B8</accession>
<dbReference type="PANTHER" id="PTHR47939">
    <property type="entry name" value="MEMBRANE-ASSOCIATED SALT-INDUCIBLE PROTEIN-LIKE"/>
    <property type="match status" value="1"/>
</dbReference>
<dbReference type="Pfam" id="PF13041">
    <property type="entry name" value="PPR_2"/>
    <property type="match status" value="1"/>
</dbReference>
<evidence type="ECO:0000256" key="3">
    <source>
        <dbReference type="PROSITE-ProRule" id="PRU00708"/>
    </source>
</evidence>
<evidence type="ECO:0000313" key="4">
    <source>
        <dbReference type="EMBL" id="KAK1401494.1"/>
    </source>
</evidence>
<evidence type="ECO:0000313" key="5">
    <source>
        <dbReference type="Proteomes" id="UP001237642"/>
    </source>
</evidence>
<proteinExistence type="inferred from homology"/>
<name>A0AAD8N9B8_9APIA</name>
<comment type="similarity">
    <text evidence="1">Belongs to the PPR family. P subfamily.</text>
</comment>
<protein>
    <submittedName>
        <fullName evidence="4">Pentatricopeptide repeat-containing protein</fullName>
    </submittedName>
</protein>
<dbReference type="PANTHER" id="PTHR47939:SF1">
    <property type="entry name" value="OS04G0684500 PROTEIN"/>
    <property type="match status" value="1"/>
</dbReference>
<dbReference type="Gene3D" id="1.25.40.10">
    <property type="entry name" value="Tetratricopeptide repeat domain"/>
    <property type="match status" value="1"/>
</dbReference>
<dbReference type="Proteomes" id="UP001237642">
    <property type="component" value="Unassembled WGS sequence"/>
</dbReference>
<feature type="repeat" description="PPR" evidence="3">
    <location>
        <begin position="269"/>
        <end position="303"/>
    </location>
</feature>
<organism evidence="4 5">
    <name type="scientific">Heracleum sosnowskyi</name>
    <dbReference type="NCBI Taxonomy" id="360622"/>
    <lineage>
        <taxon>Eukaryota</taxon>
        <taxon>Viridiplantae</taxon>
        <taxon>Streptophyta</taxon>
        <taxon>Embryophyta</taxon>
        <taxon>Tracheophyta</taxon>
        <taxon>Spermatophyta</taxon>
        <taxon>Magnoliopsida</taxon>
        <taxon>eudicotyledons</taxon>
        <taxon>Gunneridae</taxon>
        <taxon>Pentapetalae</taxon>
        <taxon>asterids</taxon>
        <taxon>campanulids</taxon>
        <taxon>Apiales</taxon>
        <taxon>Apiaceae</taxon>
        <taxon>Apioideae</taxon>
        <taxon>apioid superclade</taxon>
        <taxon>Tordylieae</taxon>
        <taxon>Tordyliinae</taxon>
        <taxon>Heracleum</taxon>
    </lineage>
</organism>
<evidence type="ECO:0000256" key="2">
    <source>
        <dbReference type="ARBA" id="ARBA00022737"/>
    </source>
</evidence>
<dbReference type="Pfam" id="PF01535">
    <property type="entry name" value="PPR"/>
    <property type="match status" value="1"/>
</dbReference>
<sequence length="321" mass="36135">MLNPLKTLKFPLPLLRRTLTLSFSSQPPTTAHHCDDLINAAGRSGDFSAVRRLLTNRWRDGFFNTKFTFNFITSDLNALEETLQTLKYLEKGFAKKGAYDSLIARLSKLDRTRHALRVAQIMVSENVGANAMSFNPILNYVSRKNTDEAVRVLEMMRGMKVLPDVTSYNYVLTAYCCDGKIEEAVRVVDEMDENGIVYDSRTYDALVLGACKAKRVDGGLMLLRRMVDEGISTLYSTHIHVINALLKMGFYGQAVEFVLIYAGRDKALDHECFGVLARRLISLKRFDEAKLVLEEMRSRGLEIGGKLAEAIQIWDGNSGTK</sequence>
<feature type="repeat" description="PPR" evidence="3">
    <location>
        <begin position="164"/>
        <end position="198"/>
    </location>
</feature>